<comment type="caution">
    <text evidence="4">The sequence shown here is derived from an EMBL/GenBank/DDBJ whole genome shotgun (WGS) entry which is preliminary data.</text>
</comment>
<dbReference type="PROSITE" id="PS50005">
    <property type="entry name" value="TPR"/>
    <property type="match status" value="1"/>
</dbReference>
<dbReference type="Gene3D" id="1.25.40.10">
    <property type="entry name" value="Tetratricopeptide repeat domain"/>
    <property type="match status" value="1"/>
</dbReference>
<evidence type="ECO:0000256" key="2">
    <source>
        <dbReference type="ARBA" id="ARBA00022803"/>
    </source>
</evidence>
<evidence type="ECO:0000256" key="1">
    <source>
        <dbReference type="ARBA" id="ARBA00022737"/>
    </source>
</evidence>
<dbReference type="OrthoDB" id="433738at2759"/>
<evidence type="ECO:0000313" key="5">
    <source>
        <dbReference type="Proteomes" id="UP000266861"/>
    </source>
</evidence>
<dbReference type="PANTHER" id="PTHR44858:SF1">
    <property type="entry name" value="UDP-N-ACETYLGLUCOSAMINE--PEPTIDE N-ACETYLGLUCOSAMINYLTRANSFERASE SPINDLY-RELATED"/>
    <property type="match status" value="1"/>
</dbReference>
<dbReference type="AlphaFoldDB" id="A0A397IRE6"/>
<dbReference type="InterPro" id="IPR050498">
    <property type="entry name" value="Ycf3"/>
</dbReference>
<dbReference type="Proteomes" id="UP000266861">
    <property type="component" value="Unassembled WGS sequence"/>
</dbReference>
<organism evidence="4 5">
    <name type="scientific">Diversispora epigaea</name>
    <dbReference type="NCBI Taxonomy" id="1348612"/>
    <lineage>
        <taxon>Eukaryota</taxon>
        <taxon>Fungi</taxon>
        <taxon>Fungi incertae sedis</taxon>
        <taxon>Mucoromycota</taxon>
        <taxon>Glomeromycotina</taxon>
        <taxon>Glomeromycetes</taxon>
        <taxon>Diversisporales</taxon>
        <taxon>Diversisporaceae</taxon>
        <taxon>Diversispora</taxon>
    </lineage>
</organism>
<keyword evidence="5" id="KW-1185">Reference proteome</keyword>
<proteinExistence type="predicted"/>
<dbReference type="PANTHER" id="PTHR44858">
    <property type="entry name" value="TETRATRICOPEPTIDE REPEAT PROTEIN 6"/>
    <property type="match status" value="1"/>
</dbReference>
<dbReference type="InterPro" id="IPR011990">
    <property type="entry name" value="TPR-like_helical_dom_sf"/>
</dbReference>
<gene>
    <name evidence="4" type="ORF">Glove_213g104</name>
</gene>
<accession>A0A397IRE6</accession>
<sequence>MKFIGAMKVSKISKLSKRSSNIEDPQDQPKKSLHRFNITKFKIGYAKSYETEKQVKADAFCKLKKYDKAINDLNLAIQLKPQRSIAWYLRGAVKGFKESYTDAIEDLSKALRIKPINCLALKCRAYCYYQLKSYEEALCDLNMVIIMGCPSEFTYINKKSE</sequence>
<evidence type="ECO:0000313" key="4">
    <source>
        <dbReference type="EMBL" id="RHZ75523.1"/>
    </source>
</evidence>
<dbReference type="Pfam" id="PF13414">
    <property type="entry name" value="TPR_11"/>
    <property type="match status" value="1"/>
</dbReference>
<dbReference type="SMART" id="SM00028">
    <property type="entry name" value="TPR"/>
    <property type="match status" value="3"/>
</dbReference>
<protein>
    <submittedName>
        <fullName evidence="4">Uncharacterized protein</fullName>
    </submittedName>
</protein>
<keyword evidence="1" id="KW-0677">Repeat</keyword>
<dbReference type="InterPro" id="IPR019734">
    <property type="entry name" value="TPR_rpt"/>
</dbReference>
<keyword evidence="2 3" id="KW-0802">TPR repeat</keyword>
<dbReference type="SUPFAM" id="SSF48452">
    <property type="entry name" value="TPR-like"/>
    <property type="match status" value="1"/>
</dbReference>
<dbReference type="STRING" id="1348612.A0A397IRE6"/>
<feature type="repeat" description="TPR" evidence="3">
    <location>
        <begin position="84"/>
        <end position="117"/>
    </location>
</feature>
<evidence type="ECO:0000256" key="3">
    <source>
        <dbReference type="PROSITE-ProRule" id="PRU00339"/>
    </source>
</evidence>
<reference evidence="4 5" key="1">
    <citation type="submission" date="2018-08" db="EMBL/GenBank/DDBJ databases">
        <title>Genome and evolution of the arbuscular mycorrhizal fungus Diversispora epigaea (formerly Glomus versiforme) and its bacterial endosymbionts.</title>
        <authorList>
            <person name="Sun X."/>
            <person name="Fei Z."/>
            <person name="Harrison M."/>
        </authorList>
    </citation>
    <scope>NUCLEOTIDE SEQUENCE [LARGE SCALE GENOMIC DNA]</scope>
    <source>
        <strain evidence="4 5">IT104</strain>
    </source>
</reference>
<dbReference type="EMBL" id="PQFF01000198">
    <property type="protein sequence ID" value="RHZ75523.1"/>
    <property type="molecule type" value="Genomic_DNA"/>
</dbReference>
<name>A0A397IRE6_9GLOM</name>